<dbReference type="AlphaFoldDB" id="A0A1L9UXT6"/>
<dbReference type="VEuPathDB" id="FungiDB:ASPBRDRAFT_412385"/>
<evidence type="ECO:0000313" key="2">
    <source>
        <dbReference type="EMBL" id="OJJ76525.1"/>
    </source>
</evidence>
<proteinExistence type="predicted"/>
<keyword evidence="3" id="KW-1185">Reference proteome</keyword>
<evidence type="ECO:0000256" key="1">
    <source>
        <dbReference type="SAM" id="MobiDB-lite"/>
    </source>
</evidence>
<dbReference type="RefSeq" id="XP_067483772.1">
    <property type="nucleotide sequence ID" value="XM_067624520.1"/>
</dbReference>
<evidence type="ECO:0000313" key="3">
    <source>
        <dbReference type="Proteomes" id="UP000184499"/>
    </source>
</evidence>
<dbReference type="Proteomes" id="UP000184499">
    <property type="component" value="Unassembled WGS sequence"/>
</dbReference>
<sequence>MLCCQSNGQHAVIASNSRVGGTPYQHTTVISSKDLKTQKGAPKEHTHTHTHTRNLPLSRGTQQRCMKFNLHLQETGLDWIVLASFRVV</sequence>
<name>A0A1L9UXT6_ASPBC</name>
<feature type="region of interest" description="Disordered" evidence="1">
    <location>
        <begin position="34"/>
        <end position="54"/>
    </location>
</feature>
<reference evidence="3" key="1">
    <citation type="journal article" date="2017" name="Genome Biol.">
        <title>Comparative genomics reveals high biological diversity and specific adaptations in the industrially and medically important fungal genus Aspergillus.</title>
        <authorList>
            <person name="de Vries R.P."/>
            <person name="Riley R."/>
            <person name="Wiebenga A."/>
            <person name="Aguilar-Osorio G."/>
            <person name="Amillis S."/>
            <person name="Uchima C.A."/>
            <person name="Anderluh G."/>
            <person name="Asadollahi M."/>
            <person name="Askin M."/>
            <person name="Barry K."/>
            <person name="Battaglia E."/>
            <person name="Bayram O."/>
            <person name="Benocci T."/>
            <person name="Braus-Stromeyer S.A."/>
            <person name="Caldana C."/>
            <person name="Canovas D."/>
            <person name="Cerqueira G.C."/>
            <person name="Chen F."/>
            <person name="Chen W."/>
            <person name="Choi C."/>
            <person name="Clum A."/>
            <person name="Dos Santos R.A."/>
            <person name="Damasio A.R."/>
            <person name="Diallinas G."/>
            <person name="Emri T."/>
            <person name="Fekete E."/>
            <person name="Flipphi M."/>
            <person name="Freyberg S."/>
            <person name="Gallo A."/>
            <person name="Gournas C."/>
            <person name="Habgood R."/>
            <person name="Hainaut M."/>
            <person name="Harispe M.L."/>
            <person name="Henrissat B."/>
            <person name="Hilden K.S."/>
            <person name="Hope R."/>
            <person name="Hossain A."/>
            <person name="Karabika E."/>
            <person name="Karaffa L."/>
            <person name="Karanyi Z."/>
            <person name="Krasevec N."/>
            <person name="Kuo A."/>
            <person name="Kusch H."/>
            <person name="LaButti K."/>
            <person name="Lagendijk E.L."/>
            <person name="Lapidus A."/>
            <person name="Levasseur A."/>
            <person name="Lindquist E."/>
            <person name="Lipzen A."/>
            <person name="Logrieco A.F."/>
            <person name="MacCabe A."/>
            <person name="Maekelae M.R."/>
            <person name="Malavazi I."/>
            <person name="Melin P."/>
            <person name="Meyer V."/>
            <person name="Mielnichuk N."/>
            <person name="Miskei M."/>
            <person name="Molnar A.P."/>
            <person name="Mule G."/>
            <person name="Ngan C.Y."/>
            <person name="Orejas M."/>
            <person name="Orosz E."/>
            <person name="Ouedraogo J.P."/>
            <person name="Overkamp K.M."/>
            <person name="Park H.-S."/>
            <person name="Perrone G."/>
            <person name="Piumi F."/>
            <person name="Punt P.J."/>
            <person name="Ram A.F."/>
            <person name="Ramon A."/>
            <person name="Rauscher S."/>
            <person name="Record E."/>
            <person name="Riano-Pachon D.M."/>
            <person name="Robert V."/>
            <person name="Roehrig J."/>
            <person name="Ruller R."/>
            <person name="Salamov A."/>
            <person name="Salih N.S."/>
            <person name="Samson R.A."/>
            <person name="Sandor E."/>
            <person name="Sanguinetti M."/>
            <person name="Schuetze T."/>
            <person name="Sepcic K."/>
            <person name="Shelest E."/>
            <person name="Sherlock G."/>
            <person name="Sophianopoulou V."/>
            <person name="Squina F.M."/>
            <person name="Sun H."/>
            <person name="Susca A."/>
            <person name="Todd R.B."/>
            <person name="Tsang A."/>
            <person name="Unkles S.E."/>
            <person name="van de Wiele N."/>
            <person name="van Rossen-Uffink D."/>
            <person name="Oliveira J.V."/>
            <person name="Vesth T.C."/>
            <person name="Visser J."/>
            <person name="Yu J.-H."/>
            <person name="Zhou M."/>
            <person name="Andersen M.R."/>
            <person name="Archer D.B."/>
            <person name="Baker S.E."/>
            <person name="Benoit I."/>
            <person name="Brakhage A.A."/>
            <person name="Braus G.H."/>
            <person name="Fischer R."/>
            <person name="Frisvad J.C."/>
            <person name="Goldman G.H."/>
            <person name="Houbraken J."/>
            <person name="Oakley B."/>
            <person name="Pocsi I."/>
            <person name="Scazzocchio C."/>
            <person name="Seiboth B."/>
            <person name="vanKuyk P.A."/>
            <person name="Wortman J."/>
            <person name="Dyer P.S."/>
            <person name="Grigoriev I.V."/>
        </authorList>
    </citation>
    <scope>NUCLEOTIDE SEQUENCE [LARGE SCALE GENOMIC DNA]</scope>
    <source>
        <strain evidence="3">CBS 101740 / IMI 381727 / IBT 21946</strain>
    </source>
</reference>
<gene>
    <name evidence="2" type="ORF">ASPBRDRAFT_412385</name>
</gene>
<protein>
    <submittedName>
        <fullName evidence="2">Uncharacterized protein</fullName>
    </submittedName>
</protein>
<dbReference type="GeneID" id="93577008"/>
<organism evidence="2 3">
    <name type="scientific">Aspergillus brasiliensis (strain CBS 101740 / IMI 381727 / IBT 21946)</name>
    <dbReference type="NCBI Taxonomy" id="767769"/>
    <lineage>
        <taxon>Eukaryota</taxon>
        <taxon>Fungi</taxon>
        <taxon>Dikarya</taxon>
        <taxon>Ascomycota</taxon>
        <taxon>Pezizomycotina</taxon>
        <taxon>Eurotiomycetes</taxon>
        <taxon>Eurotiomycetidae</taxon>
        <taxon>Eurotiales</taxon>
        <taxon>Aspergillaceae</taxon>
        <taxon>Aspergillus</taxon>
        <taxon>Aspergillus subgen. Circumdati</taxon>
    </lineage>
</organism>
<feature type="compositionally biased region" description="Basic and acidic residues" evidence="1">
    <location>
        <begin position="34"/>
        <end position="47"/>
    </location>
</feature>
<accession>A0A1L9UXT6</accession>
<dbReference type="EMBL" id="KV878680">
    <property type="protein sequence ID" value="OJJ76525.1"/>
    <property type="molecule type" value="Genomic_DNA"/>
</dbReference>